<dbReference type="HOGENOM" id="CLU_2999831_0_0_1"/>
<dbReference type="Gramene" id="OMERI02G25590.1">
    <property type="protein sequence ID" value="OMERI02G25590.1"/>
    <property type="gene ID" value="OMERI02G25590"/>
</dbReference>
<organism evidence="1">
    <name type="scientific">Oryza meridionalis</name>
    <dbReference type="NCBI Taxonomy" id="40149"/>
    <lineage>
        <taxon>Eukaryota</taxon>
        <taxon>Viridiplantae</taxon>
        <taxon>Streptophyta</taxon>
        <taxon>Embryophyta</taxon>
        <taxon>Tracheophyta</taxon>
        <taxon>Spermatophyta</taxon>
        <taxon>Magnoliopsida</taxon>
        <taxon>Liliopsida</taxon>
        <taxon>Poales</taxon>
        <taxon>Poaceae</taxon>
        <taxon>BOP clade</taxon>
        <taxon>Oryzoideae</taxon>
        <taxon>Oryzeae</taxon>
        <taxon>Oryzinae</taxon>
        <taxon>Oryza</taxon>
    </lineage>
</organism>
<reference evidence="1" key="2">
    <citation type="submission" date="2018-05" db="EMBL/GenBank/DDBJ databases">
        <title>OmerRS3 (Oryza meridionalis Reference Sequence Version 3).</title>
        <authorList>
            <person name="Zhang J."/>
            <person name="Kudrna D."/>
            <person name="Lee S."/>
            <person name="Talag J."/>
            <person name="Welchert J."/>
            <person name="Wing R.A."/>
        </authorList>
    </citation>
    <scope>NUCLEOTIDE SEQUENCE [LARGE SCALE GENOMIC DNA]</scope>
    <source>
        <strain evidence="1">cv. OR44</strain>
    </source>
</reference>
<evidence type="ECO:0000313" key="1">
    <source>
        <dbReference type="EnsemblPlants" id="OMERI02G25590.1"/>
    </source>
</evidence>
<name>A0A0E0CP70_9ORYZ</name>
<accession>A0A0E0CP70</accession>
<protein>
    <submittedName>
        <fullName evidence="1">Uncharacterized protein</fullName>
    </submittedName>
</protein>
<reference evidence="1" key="1">
    <citation type="submission" date="2015-04" db="UniProtKB">
        <authorList>
            <consortium name="EnsemblPlants"/>
        </authorList>
    </citation>
    <scope>IDENTIFICATION</scope>
</reference>
<keyword evidence="2" id="KW-1185">Reference proteome</keyword>
<evidence type="ECO:0000313" key="2">
    <source>
        <dbReference type="Proteomes" id="UP000008021"/>
    </source>
</evidence>
<proteinExistence type="predicted"/>
<dbReference type="AlphaFoldDB" id="A0A0E0CP70"/>
<sequence>MMVAAARRGRDDTVVGAGLLAPPLPGINSWKDEMGARMEGVADAALLNSEDFKWFTNGNKGISTDMVEG</sequence>
<dbReference type="EnsemblPlants" id="OMERI02G25590.1">
    <property type="protein sequence ID" value="OMERI02G25590.1"/>
    <property type="gene ID" value="OMERI02G25590"/>
</dbReference>
<dbReference type="Proteomes" id="UP000008021">
    <property type="component" value="Chromosome 2"/>
</dbReference>